<proteinExistence type="predicted"/>
<evidence type="ECO:0008006" key="3">
    <source>
        <dbReference type="Google" id="ProtNLM"/>
    </source>
</evidence>
<dbReference type="AlphaFoldDB" id="A0A4R0HC35"/>
<gene>
    <name evidence="1" type="ORF">E0L21_12020</name>
</gene>
<evidence type="ECO:0000313" key="2">
    <source>
        <dbReference type="Proteomes" id="UP000291793"/>
    </source>
</evidence>
<protein>
    <recommendedName>
        <fullName evidence="3">Bacteriocin immunity protein</fullName>
    </recommendedName>
</protein>
<organism evidence="1 2">
    <name type="scientific">Kosakonia quasisacchari</name>
    <dbReference type="NCBI Taxonomy" id="2529380"/>
    <lineage>
        <taxon>Bacteria</taxon>
        <taxon>Pseudomonadati</taxon>
        <taxon>Pseudomonadota</taxon>
        <taxon>Gammaproteobacteria</taxon>
        <taxon>Enterobacterales</taxon>
        <taxon>Enterobacteriaceae</taxon>
        <taxon>Kosakonia</taxon>
    </lineage>
</organism>
<comment type="caution">
    <text evidence="1">The sequence shown here is derived from an EMBL/GenBank/DDBJ whole genome shotgun (WGS) entry which is preliminary data.</text>
</comment>
<dbReference type="RefSeq" id="WP_131409752.1">
    <property type="nucleotide sequence ID" value="NZ_SJOP01000009.1"/>
</dbReference>
<dbReference type="Proteomes" id="UP000291793">
    <property type="component" value="Unassembled WGS sequence"/>
</dbReference>
<dbReference type="EMBL" id="SJOP01000009">
    <property type="protein sequence ID" value="TCC07134.1"/>
    <property type="molecule type" value="Genomic_DNA"/>
</dbReference>
<keyword evidence="2" id="KW-1185">Reference proteome</keyword>
<sequence>MNLLTREEGEALLFKFLSRALKNPSDIEMLMAMAREHPTTIPMKGIIYQYDMMEKNVLSKADLDDLSTLMFFYGP</sequence>
<name>A0A4R0HC35_9ENTR</name>
<dbReference type="OrthoDB" id="6604845at2"/>
<evidence type="ECO:0000313" key="1">
    <source>
        <dbReference type="EMBL" id="TCC07134.1"/>
    </source>
</evidence>
<accession>A0A4R0HC35</accession>
<reference evidence="1 2" key="1">
    <citation type="submission" date="2019-02" db="EMBL/GenBank/DDBJ databases">
        <title>The draft genome of Kosakonia quasisacchari strain WCHKQ120001.</title>
        <authorList>
            <person name="Wang C."/>
            <person name="Feng Y."/>
            <person name="Zong Z."/>
        </authorList>
    </citation>
    <scope>NUCLEOTIDE SEQUENCE [LARGE SCALE GENOMIC DNA]</scope>
    <source>
        <strain evidence="1 2">WCHKQ120001</strain>
    </source>
</reference>